<reference evidence="5" key="1">
    <citation type="submission" date="2016-01" db="EMBL/GenBank/DDBJ databases">
        <title>Reference transcriptome for the parasite Schistocephalus solidus: insights into the molecular evolution of parasitism.</title>
        <authorList>
            <person name="Hebert F.O."/>
            <person name="Grambauer S."/>
            <person name="Barber I."/>
            <person name="Landry C.R."/>
            <person name="Aubin-Horth N."/>
        </authorList>
    </citation>
    <scope>NUCLEOTIDE SEQUENCE</scope>
</reference>
<sequence>MQRLQLSARDFNRLAACSVCLERLTDPWVLPCQHYFCYKPCLEELLKENSNHCPNCRAQFERSQLKPFYFFRNLISLIKPTSQTEYESVASSEIETEWQTPVNGEEWTSRSIPISVPEEDVVPAASTDTGNSQTNMGRRCPRWASCVDRNCNFVHPTRFCMNISCPGGDSCNLLHVCDIPAISEYGTTIFRRESLL</sequence>
<evidence type="ECO:0000259" key="4">
    <source>
        <dbReference type="PROSITE" id="PS50089"/>
    </source>
</evidence>
<dbReference type="AlphaFoldDB" id="A0A0X3PQ11"/>
<evidence type="ECO:0000313" key="5">
    <source>
        <dbReference type="EMBL" id="JAP53290.1"/>
    </source>
</evidence>
<dbReference type="EMBL" id="GEEE01009935">
    <property type="protein sequence ID" value="JAP53290.1"/>
    <property type="molecule type" value="Transcribed_RNA"/>
</dbReference>
<dbReference type="Pfam" id="PF13920">
    <property type="entry name" value="zf-C3HC4_3"/>
    <property type="match status" value="1"/>
</dbReference>
<keyword evidence="2" id="KW-0862">Zinc</keyword>
<dbReference type="SUPFAM" id="SSF57850">
    <property type="entry name" value="RING/U-box"/>
    <property type="match status" value="1"/>
</dbReference>
<evidence type="ECO:0000256" key="2">
    <source>
        <dbReference type="ARBA" id="ARBA00022833"/>
    </source>
</evidence>
<accession>A0A0X3PQ11</accession>
<feature type="domain" description="RING-type" evidence="4">
    <location>
        <begin position="17"/>
        <end position="57"/>
    </location>
</feature>
<dbReference type="InterPro" id="IPR001841">
    <property type="entry name" value="Znf_RING"/>
</dbReference>
<keyword evidence="1 3" id="KW-0863">Zinc-finger</keyword>
<keyword evidence="1 3" id="KW-0479">Metal-binding</keyword>
<proteinExistence type="predicted"/>
<protein>
    <submittedName>
        <fullName evidence="5">E3 ubiquitin-protein ligase TRIM21</fullName>
    </submittedName>
</protein>
<dbReference type="SMART" id="SM00184">
    <property type="entry name" value="RING"/>
    <property type="match status" value="1"/>
</dbReference>
<dbReference type="PANTHER" id="PTHR23327">
    <property type="entry name" value="RING FINGER PROTEIN 127"/>
    <property type="match status" value="1"/>
</dbReference>
<gene>
    <name evidence="5" type="primary">RO52</name>
    <name evidence="5" type="ORF">TR148612</name>
</gene>
<organism evidence="5">
    <name type="scientific">Schistocephalus solidus</name>
    <name type="common">Tapeworm</name>
    <dbReference type="NCBI Taxonomy" id="70667"/>
    <lineage>
        <taxon>Eukaryota</taxon>
        <taxon>Metazoa</taxon>
        <taxon>Spiralia</taxon>
        <taxon>Lophotrochozoa</taxon>
        <taxon>Platyhelminthes</taxon>
        <taxon>Cestoda</taxon>
        <taxon>Eucestoda</taxon>
        <taxon>Diphyllobothriidea</taxon>
        <taxon>Diphyllobothriidae</taxon>
        <taxon>Schistocephalus</taxon>
    </lineage>
</organism>
<dbReference type="Gene3D" id="3.30.40.10">
    <property type="entry name" value="Zinc/RING finger domain, C3HC4 (zinc finger)"/>
    <property type="match status" value="1"/>
</dbReference>
<dbReference type="PROSITE" id="PS50089">
    <property type="entry name" value="ZF_RING_2"/>
    <property type="match status" value="1"/>
</dbReference>
<dbReference type="Gene3D" id="4.10.1000.40">
    <property type="match status" value="1"/>
</dbReference>
<name>A0A0X3PQ11_SCHSO</name>
<evidence type="ECO:0000256" key="1">
    <source>
        <dbReference type="ARBA" id="ARBA00022771"/>
    </source>
</evidence>
<dbReference type="InterPro" id="IPR013083">
    <property type="entry name" value="Znf_RING/FYVE/PHD"/>
</dbReference>
<dbReference type="PANTHER" id="PTHR23327:SF51">
    <property type="entry name" value="TRANSCRIPTIONAL REGULATOR OF YEAST FORM ADHERENCE 3"/>
    <property type="match status" value="1"/>
</dbReference>
<dbReference type="GO" id="GO:0008270">
    <property type="term" value="F:zinc ion binding"/>
    <property type="evidence" value="ECO:0007669"/>
    <property type="project" value="UniProtKB-KW"/>
</dbReference>
<evidence type="ECO:0000256" key="3">
    <source>
        <dbReference type="PROSITE-ProRule" id="PRU00175"/>
    </source>
</evidence>